<dbReference type="Proteomes" id="UP000000557">
    <property type="component" value="Chromosome"/>
</dbReference>
<gene>
    <name evidence="1" type="ordered locus">gsl1434</name>
</gene>
<name>Q7NKP3_GLOVI</name>
<dbReference type="OrthoDB" id="1191296at2"/>
<dbReference type="AlphaFoldDB" id="Q7NKP3"/>
<protein>
    <submittedName>
        <fullName evidence="1">Gsl1434 protein</fullName>
    </submittedName>
</protein>
<organism evidence="1 2">
    <name type="scientific">Gloeobacter violaceus (strain ATCC 29082 / PCC 7421)</name>
    <dbReference type="NCBI Taxonomy" id="251221"/>
    <lineage>
        <taxon>Bacteria</taxon>
        <taxon>Bacillati</taxon>
        <taxon>Cyanobacteriota</taxon>
        <taxon>Cyanophyceae</taxon>
        <taxon>Gloeobacterales</taxon>
        <taxon>Gloeobacteraceae</taxon>
        <taxon>Gloeobacter</taxon>
    </lineage>
</organism>
<dbReference type="eggNOG" id="ENOG5034BWM">
    <property type="taxonomic scope" value="Bacteria"/>
</dbReference>
<evidence type="ECO:0000313" key="1">
    <source>
        <dbReference type="EMBL" id="BAC89375.1"/>
    </source>
</evidence>
<reference evidence="1 2" key="1">
    <citation type="journal article" date="2003" name="DNA Res.">
        <title>Complete genome structure of Gloeobacter violaceus PCC 7421, a cyanobacterium that lacks thylakoids.</title>
        <authorList>
            <person name="Nakamura Y."/>
            <person name="Kaneko T."/>
            <person name="Sato S."/>
            <person name="Mimuro M."/>
            <person name="Miyashita H."/>
            <person name="Tsuchiya T."/>
            <person name="Sasamoto S."/>
            <person name="Watanabe A."/>
            <person name="Kawashima K."/>
            <person name="Kishida Y."/>
            <person name="Kiyokawa C."/>
            <person name="Kohara M."/>
            <person name="Matsumoto M."/>
            <person name="Matsuno A."/>
            <person name="Nakazaki N."/>
            <person name="Shimpo S."/>
            <person name="Takeuchi C."/>
            <person name="Yamada M."/>
            <person name="Tabata S."/>
        </authorList>
    </citation>
    <scope>NUCLEOTIDE SEQUENCE [LARGE SCALE GENOMIC DNA]</scope>
    <source>
        <strain evidence="2">ATCC 29082 / PCC 7421</strain>
    </source>
</reference>
<dbReference type="RefSeq" id="WP_011141434.1">
    <property type="nucleotide sequence ID" value="NC_005125.1"/>
</dbReference>
<dbReference type="STRING" id="251221.gene:10758917"/>
<reference evidence="1 2" key="2">
    <citation type="journal article" date="2003" name="DNA Res.">
        <title>Complete genome structure of Gloeobacter violaceus PCC 7421, a cyanobacterium that lacks thylakoids (supplement).</title>
        <authorList>
            <person name="Nakamura Y."/>
            <person name="Kaneko T."/>
            <person name="Sato S."/>
            <person name="Mimuro M."/>
            <person name="Miyashita H."/>
            <person name="Tsuchiya T."/>
            <person name="Sasamoto S."/>
            <person name="Watanabe A."/>
            <person name="Kawashima K."/>
            <person name="Kishida Y."/>
            <person name="Kiyokawa C."/>
            <person name="Kohara M."/>
            <person name="Matsumoto M."/>
            <person name="Matsuno A."/>
            <person name="Nakazaki N."/>
            <person name="Shimpo S."/>
            <person name="Takeuchi C."/>
            <person name="Yamada M."/>
            <person name="Tabata S."/>
        </authorList>
    </citation>
    <scope>NUCLEOTIDE SEQUENCE [LARGE SCALE GENOMIC DNA]</scope>
    <source>
        <strain evidence="2">ATCC 29082 / PCC 7421</strain>
    </source>
</reference>
<dbReference type="EMBL" id="BA000045">
    <property type="protein sequence ID" value="BAC89375.1"/>
    <property type="molecule type" value="Genomic_DNA"/>
</dbReference>
<sequence length="90" mass="10310">MLEYILEFPEQLAGKTPDEIARMIGELPVGWQTETLRKGSKKGQGWVLREYNLEGQPTGRMIRWHPGGGRHGPQPYWRVNTFNGKSDIIC</sequence>
<dbReference type="HOGENOM" id="CLU_2436647_0_0_3"/>
<keyword evidence="2" id="KW-1185">Reference proteome</keyword>
<accession>Q7NKP3</accession>
<evidence type="ECO:0000313" key="2">
    <source>
        <dbReference type="Proteomes" id="UP000000557"/>
    </source>
</evidence>
<dbReference type="EnsemblBacteria" id="BAC89375">
    <property type="protein sequence ID" value="BAC89375"/>
    <property type="gene ID" value="BAC89375"/>
</dbReference>
<dbReference type="InParanoid" id="Q7NKP3"/>
<proteinExistence type="predicted"/>
<dbReference type="KEGG" id="gvi:gsl1434"/>